<name>A0A4U6QNK9_9ACTN</name>
<protein>
    <submittedName>
        <fullName evidence="3">SGNH/GDSL hydrolase family protein</fullName>
    </submittedName>
</protein>
<accession>A0A4U6QNK9</accession>
<dbReference type="InterPro" id="IPR051532">
    <property type="entry name" value="Ester_Hydrolysis_Enzymes"/>
</dbReference>
<dbReference type="AlphaFoldDB" id="A0A4U6QNK9"/>
<comment type="caution">
    <text evidence="3">The sequence shown here is derived from an EMBL/GenBank/DDBJ whole genome shotgun (WGS) entry which is preliminary data.</text>
</comment>
<dbReference type="CDD" id="cd01836">
    <property type="entry name" value="FeeA_FeeB_like"/>
    <property type="match status" value="1"/>
</dbReference>
<dbReference type="PANTHER" id="PTHR30383:SF5">
    <property type="entry name" value="SGNH HYDROLASE-TYPE ESTERASE DOMAIN-CONTAINING PROTEIN"/>
    <property type="match status" value="1"/>
</dbReference>
<evidence type="ECO:0000313" key="4">
    <source>
        <dbReference type="Proteomes" id="UP000306985"/>
    </source>
</evidence>
<feature type="transmembrane region" description="Helical" evidence="1">
    <location>
        <begin position="41"/>
        <end position="60"/>
    </location>
</feature>
<dbReference type="Proteomes" id="UP000306985">
    <property type="component" value="Unassembled WGS sequence"/>
</dbReference>
<dbReference type="Gene3D" id="3.40.50.1110">
    <property type="entry name" value="SGNH hydrolase"/>
    <property type="match status" value="1"/>
</dbReference>
<dbReference type="GO" id="GO:0004622">
    <property type="term" value="F:phosphatidylcholine lysophospholipase activity"/>
    <property type="evidence" value="ECO:0007669"/>
    <property type="project" value="TreeGrafter"/>
</dbReference>
<evidence type="ECO:0000313" key="3">
    <source>
        <dbReference type="EMBL" id="TKV61652.1"/>
    </source>
</evidence>
<keyword evidence="1" id="KW-1133">Transmembrane helix</keyword>
<dbReference type="Pfam" id="PF13472">
    <property type="entry name" value="Lipase_GDSL_2"/>
    <property type="match status" value="1"/>
</dbReference>
<organism evidence="3 4">
    <name type="scientific">Nakamurella flava</name>
    <dbReference type="NCBI Taxonomy" id="2576308"/>
    <lineage>
        <taxon>Bacteria</taxon>
        <taxon>Bacillati</taxon>
        <taxon>Actinomycetota</taxon>
        <taxon>Actinomycetes</taxon>
        <taxon>Nakamurellales</taxon>
        <taxon>Nakamurellaceae</taxon>
        <taxon>Nakamurella</taxon>
    </lineage>
</organism>
<evidence type="ECO:0000256" key="1">
    <source>
        <dbReference type="SAM" id="Phobius"/>
    </source>
</evidence>
<dbReference type="InterPro" id="IPR013830">
    <property type="entry name" value="SGNH_hydro"/>
</dbReference>
<evidence type="ECO:0000259" key="2">
    <source>
        <dbReference type="Pfam" id="PF13472"/>
    </source>
</evidence>
<dbReference type="OrthoDB" id="9804395at2"/>
<feature type="domain" description="SGNH hydrolase-type esterase" evidence="2">
    <location>
        <begin position="141"/>
        <end position="317"/>
    </location>
</feature>
<keyword evidence="1" id="KW-0812">Transmembrane</keyword>
<keyword evidence="1" id="KW-0472">Membrane</keyword>
<keyword evidence="3" id="KW-0378">Hydrolase</keyword>
<keyword evidence="4" id="KW-1185">Reference proteome</keyword>
<sequence length="350" mass="35891">MTFGPARTGRSSQLFGCGGIPGNRRGTEVHMGTADRSGLRAGLGALAGFGVLVGGSALALTAQARSATRVIDTAALQAALADGSLVPPAVPGADRAQQRTADHLIHVRLPQGDGVWRPDGLREDDPTPDGVDALRPLSLVVLGDSTSVGYGTTSVAELPGVVLARAVAAHVRRPVRLSSLGLTGATTADLTRQLGAATAVAPDAVVILIGANDIRERIPPWRSAAQLGATVAALVAQGVPVVVGTCPDFGVIEAIPQPLRRMLSTWSHQLAAAQERSVTAAGGRAVPLGRLVSPQFAGRPELFAADHFHPSGPGYRRAMDVMVPALLDHWRPRSSSDVDGGAGPSTPQVA</sequence>
<dbReference type="SUPFAM" id="SSF52266">
    <property type="entry name" value="SGNH hydrolase"/>
    <property type="match status" value="1"/>
</dbReference>
<reference evidence="3 4" key="1">
    <citation type="submission" date="2019-05" db="EMBL/GenBank/DDBJ databases">
        <title>Nakamurella sp. N5BH11, whole genome shotgun sequence.</title>
        <authorList>
            <person name="Tuo L."/>
        </authorList>
    </citation>
    <scope>NUCLEOTIDE SEQUENCE [LARGE SCALE GENOMIC DNA]</scope>
    <source>
        <strain evidence="3 4">N5BH11</strain>
    </source>
</reference>
<gene>
    <name evidence="3" type="ORF">FDO65_08885</name>
</gene>
<proteinExistence type="predicted"/>
<dbReference type="InterPro" id="IPR036514">
    <property type="entry name" value="SGNH_hydro_sf"/>
</dbReference>
<dbReference type="PANTHER" id="PTHR30383">
    <property type="entry name" value="THIOESTERASE 1/PROTEASE 1/LYSOPHOSPHOLIPASE L1"/>
    <property type="match status" value="1"/>
</dbReference>
<dbReference type="EMBL" id="SZZH01000001">
    <property type="protein sequence ID" value="TKV61652.1"/>
    <property type="molecule type" value="Genomic_DNA"/>
</dbReference>